<dbReference type="Gene3D" id="1.10.3730.20">
    <property type="match status" value="1"/>
</dbReference>
<organism evidence="7 8">
    <name type="scientific">Tothia fuscella</name>
    <dbReference type="NCBI Taxonomy" id="1048955"/>
    <lineage>
        <taxon>Eukaryota</taxon>
        <taxon>Fungi</taxon>
        <taxon>Dikarya</taxon>
        <taxon>Ascomycota</taxon>
        <taxon>Pezizomycotina</taxon>
        <taxon>Dothideomycetes</taxon>
        <taxon>Pleosporomycetidae</taxon>
        <taxon>Venturiales</taxon>
        <taxon>Cylindrosympodiaceae</taxon>
        <taxon>Tothia</taxon>
    </lineage>
</organism>
<dbReference type="PANTHER" id="PTHR28668:SF1">
    <property type="entry name" value="TRANSMEMBRANE PROTEIN 234"/>
    <property type="match status" value="1"/>
</dbReference>
<comment type="subcellular location">
    <subcellularLocation>
        <location evidence="1">Membrane</location>
        <topology evidence="1">Multi-pass membrane protein</topology>
    </subcellularLocation>
</comment>
<dbReference type="InterPro" id="IPR018908">
    <property type="entry name" value="TMEM234"/>
</dbReference>
<dbReference type="SUPFAM" id="SSF103481">
    <property type="entry name" value="Multidrug resistance efflux transporter EmrE"/>
    <property type="match status" value="1"/>
</dbReference>
<evidence type="ECO:0000256" key="3">
    <source>
        <dbReference type="ARBA" id="ARBA00022692"/>
    </source>
</evidence>
<dbReference type="PANTHER" id="PTHR28668">
    <property type="entry name" value="TRANSMEMBRANE PROTEIN 234"/>
    <property type="match status" value="1"/>
</dbReference>
<comment type="caution">
    <text evidence="7">The sequence shown here is derived from an EMBL/GenBank/DDBJ whole genome shotgun (WGS) entry which is preliminary data.</text>
</comment>
<dbReference type="GO" id="GO:0016020">
    <property type="term" value="C:membrane"/>
    <property type="evidence" value="ECO:0007669"/>
    <property type="project" value="UniProtKB-SubCell"/>
</dbReference>
<evidence type="ECO:0000313" key="7">
    <source>
        <dbReference type="EMBL" id="KAF2436504.1"/>
    </source>
</evidence>
<evidence type="ECO:0000256" key="1">
    <source>
        <dbReference type="ARBA" id="ARBA00004141"/>
    </source>
</evidence>
<feature type="transmembrane region" description="Helical" evidence="6">
    <location>
        <begin position="76"/>
        <end position="96"/>
    </location>
</feature>
<keyword evidence="5 6" id="KW-0472">Membrane</keyword>
<dbReference type="Proteomes" id="UP000800235">
    <property type="component" value="Unassembled WGS sequence"/>
</dbReference>
<dbReference type="EMBL" id="MU007010">
    <property type="protein sequence ID" value="KAF2436504.1"/>
    <property type="molecule type" value="Genomic_DNA"/>
</dbReference>
<evidence type="ECO:0000256" key="4">
    <source>
        <dbReference type="ARBA" id="ARBA00022989"/>
    </source>
</evidence>
<gene>
    <name evidence="7" type="ORF">EJ08DRAFT_149038</name>
</gene>
<dbReference type="AlphaFoldDB" id="A0A9P4U360"/>
<keyword evidence="3 6" id="KW-0812">Transmembrane</keyword>
<reference evidence="7" key="1">
    <citation type="journal article" date="2020" name="Stud. Mycol.">
        <title>101 Dothideomycetes genomes: a test case for predicting lifestyles and emergence of pathogens.</title>
        <authorList>
            <person name="Haridas S."/>
            <person name="Albert R."/>
            <person name="Binder M."/>
            <person name="Bloem J."/>
            <person name="Labutti K."/>
            <person name="Salamov A."/>
            <person name="Andreopoulos B."/>
            <person name="Baker S."/>
            <person name="Barry K."/>
            <person name="Bills G."/>
            <person name="Bluhm B."/>
            <person name="Cannon C."/>
            <person name="Castanera R."/>
            <person name="Culley D."/>
            <person name="Daum C."/>
            <person name="Ezra D."/>
            <person name="Gonzalez J."/>
            <person name="Henrissat B."/>
            <person name="Kuo A."/>
            <person name="Liang C."/>
            <person name="Lipzen A."/>
            <person name="Lutzoni F."/>
            <person name="Magnuson J."/>
            <person name="Mondo S."/>
            <person name="Nolan M."/>
            <person name="Ohm R."/>
            <person name="Pangilinan J."/>
            <person name="Park H.-J."/>
            <person name="Ramirez L."/>
            <person name="Alfaro M."/>
            <person name="Sun H."/>
            <person name="Tritt A."/>
            <person name="Yoshinaga Y."/>
            <person name="Zwiers L.-H."/>
            <person name="Turgeon B."/>
            <person name="Goodwin S."/>
            <person name="Spatafora J."/>
            <person name="Crous P."/>
            <person name="Grigoriev I."/>
        </authorList>
    </citation>
    <scope>NUCLEOTIDE SEQUENCE</scope>
    <source>
        <strain evidence="7">CBS 130266</strain>
    </source>
</reference>
<evidence type="ECO:0000256" key="5">
    <source>
        <dbReference type="ARBA" id="ARBA00023136"/>
    </source>
</evidence>
<feature type="transmembrane region" description="Helical" evidence="6">
    <location>
        <begin position="102"/>
        <end position="122"/>
    </location>
</feature>
<dbReference type="Pfam" id="PF10639">
    <property type="entry name" value="TMEM234"/>
    <property type="match status" value="1"/>
</dbReference>
<keyword evidence="4 6" id="KW-1133">Transmembrane helix</keyword>
<evidence type="ECO:0000256" key="6">
    <source>
        <dbReference type="SAM" id="Phobius"/>
    </source>
</evidence>
<evidence type="ECO:0008006" key="9">
    <source>
        <dbReference type="Google" id="ProtNLM"/>
    </source>
</evidence>
<name>A0A9P4U360_9PEZI</name>
<keyword evidence="8" id="KW-1185">Reference proteome</keyword>
<comment type="similarity">
    <text evidence="2">Belongs to the TMEM234 family.</text>
</comment>
<protein>
    <recommendedName>
        <fullName evidence="9">Integral membrane protein</fullName>
    </recommendedName>
</protein>
<evidence type="ECO:0000313" key="8">
    <source>
        <dbReference type="Proteomes" id="UP000800235"/>
    </source>
</evidence>
<proteinExistence type="inferred from homology"/>
<sequence length="157" mass="17360">MTETPALSGEPSLFRYVLGFLAVGIAWGFTTPFIRRASINYTSPARPALDDKIDSKAKRKVLSGWYSVFDLVRRPAYFIPLLINLSGSVWFFLMVGQTELSLTVPITNSLAFLFTVLGEWWAEGKGITRDTWVGMMLVLTGIGLCVHSKSASYNSGI</sequence>
<dbReference type="OrthoDB" id="43458at2759"/>
<evidence type="ECO:0000256" key="2">
    <source>
        <dbReference type="ARBA" id="ARBA00005977"/>
    </source>
</evidence>
<dbReference type="InterPro" id="IPR037185">
    <property type="entry name" value="EmrE-like"/>
</dbReference>
<feature type="transmembrane region" description="Helical" evidence="6">
    <location>
        <begin position="13"/>
        <end position="34"/>
    </location>
</feature>
<accession>A0A9P4U360</accession>